<evidence type="ECO:0000313" key="3">
    <source>
        <dbReference type="Proteomes" id="UP001465331"/>
    </source>
</evidence>
<dbReference type="RefSeq" id="WP_352888712.1">
    <property type="nucleotide sequence ID" value="NZ_JBEPIJ010000006.1"/>
</dbReference>
<comment type="caution">
    <text evidence="2">The sequence shown here is derived from an EMBL/GenBank/DDBJ whole genome shotgun (WGS) entry which is preliminary data.</text>
</comment>
<dbReference type="Proteomes" id="UP001465331">
    <property type="component" value="Unassembled WGS sequence"/>
</dbReference>
<reference evidence="2 3" key="1">
    <citation type="submission" date="2024-06" db="EMBL/GenBank/DDBJ databases">
        <authorList>
            <person name="Li Z."/>
            <person name="Jiang Y."/>
        </authorList>
    </citation>
    <scope>NUCLEOTIDE SEQUENCE [LARGE SCALE GENOMIC DNA]</scope>
    <source>
        <strain evidence="2 3">HSW-8</strain>
    </source>
</reference>
<evidence type="ECO:0000256" key="1">
    <source>
        <dbReference type="SAM" id="MobiDB-lite"/>
    </source>
</evidence>
<organism evidence="2 3">
    <name type="scientific">Sinimarinibacterium thermocellulolyticum</name>
    <dbReference type="NCBI Taxonomy" id="3170016"/>
    <lineage>
        <taxon>Bacteria</taxon>
        <taxon>Pseudomonadati</taxon>
        <taxon>Pseudomonadota</taxon>
        <taxon>Gammaproteobacteria</taxon>
        <taxon>Nevskiales</taxon>
        <taxon>Nevskiaceae</taxon>
        <taxon>Sinimarinibacterium</taxon>
    </lineage>
</organism>
<feature type="region of interest" description="Disordered" evidence="1">
    <location>
        <begin position="100"/>
        <end position="123"/>
    </location>
</feature>
<proteinExistence type="predicted"/>
<protein>
    <recommendedName>
        <fullName evidence="4">DUF721 domain-containing protein</fullName>
    </recommendedName>
</protein>
<accession>A0ABV2A9D9</accession>
<evidence type="ECO:0000313" key="2">
    <source>
        <dbReference type="EMBL" id="MES0873855.1"/>
    </source>
</evidence>
<sequence length="123" mass="13841">MSPERSDPRPIQQILRQHTSMAGATLARAEQIAGINRSLRDWRDAPWIRDVRIANLRGDTVVVYATSAAALVPLRGLAPSLLTWLQTRYQIACTRIETKVRPAPQRTHGRVYRPPPPERKPSG</sequence>
<evidence type="ECO:0008006" key="4">
    <source>
        <dbReference type="Google" id="ProtNLM"/>
    </source>
</evidence>
<dbReference type="EMBL" id="JBEPIJ010000006">
    <property type="protein sequence ID" value="MES0873855.1"/>
    <property type="molecule type" value="Genomic_DNA"/>
</dbReference>
<name>A0ABV2A9D9_9GAMM</name>
<keyword evidence="3" id="KW-1185">Reference proteome</keyword>
<gene>
    <name evidence="2" type="ORF">ABSH63_07560</name>
</gene>